<dbReference type="AlphaFoldDB" id="A0A4R3Z759"/>
<dbReference type="PANTHER" id="PTHR33360:SF4">
    <property type="entry name" value="TRANSPOSASE IS200-LIKE PROTEIN"/>
    <property type="match status" value="1"/>
</dbReference>
<dbReference type="Gene3D" id="3.30.70.1290">
    <property type="entry name" value="Transposase IS200-like"/>
    <property type="match status" value="1"/>
</dbReference>
<dbReference type="GO" id="GO:0003677">
    <property type="term" value="F:DNA binding"/>
    <property type="evidence" value="ECO:0007669"/>
    <property type="project" value="InterPro"/>
</dbReference>
<dbReference type="InterPro" id="IPR002686">
    <property type="entry name" value="Transposase_17"/>
</dbReference>
<dbReference type="Pfam" id="PF01797">
    <property type="entry name" value="Y1_Tnp"/>
    <property type="match status" value="1"/>
</dbReference>
<dbReference type="InterPro" id="IPR036515">
    <property type="entry name" value="Transposase_17_sf"/>
</dbReference>
<dbReference type="SUPFAM" id="SSF143422">
    <property type="entry name" value="Transposase IS200-like"/>
    <property type="match status" value="1"/>
</dbReference>
<dbReference type="NCBIfam" id="NF033573">
    <property type="entry name" value="transpos_IS200"/>
    <property type="match status" value="1"/>
</dbReference>
<evidence type="ECO:0000313" key="2">
    <source>
        <dbReference type="EMBL" id="TCW01669.1"/>
    </source>
</evidence>
<dbReference type="GO" id="GO:0006313">
    <property type="term" value="P:DNA transposition"/>
    <property type="evidence" value="ECO:0007669"/>
    <property type="project" value="InterPro"/>
</dbReference>
<dbReference type="PANTHER" id="PTHR33360">
    <property type="entry name" value="TRANSPOSASE FOR INSERTION SEQUENCE ELEMENT IS200"/>
    <property type="match status" value="1"/>
</dbReference>
<keyword evidence="3" id="KW-1185">Reference proteome</keyword>
<dbReference type="GO" id="GO:0004803">
    <property type="term" value="F:transposase activity"/>
    <property type="evidence" value="ECO:0007669"/>
    <property type="project" value="InterPro"/>
</dbReference>
<evidence type="ECO:0000259" key="1">
    <source>
        <dbReference type="Pfam" id="PF01797"/>
    </source>
</evidence>
<name>A0A4R3Z759_9FIRM</name>
<gene>
    <name evidence="2" type="ORF">EDD60_103125</name>
</gene>
<comment type="caution">
    <text evidence="2">The sequence shown here is derived from an EMBL/GenBank/DDBJ whole genome shotgun (WGS) entry which is preliminary data.</text>
</comment>
<reference evidence="2 3" key="1">
    <citation type="submission" date="2019-03" db="EMBL/GenBank/DDBJ databases">
        <title>Genomic Encyclopedia of Type Strains, Phase IV (KMG-IV): sequencing the most valuable type-strain genomes for metagenomic binning, comparative biology and taxonomic classification.</title>
        <authorList>
            <person name="Goeker M."/>
        </authorList>
    </citation>
    <scope>NUCLEOTIDE SEQUENCE [LARGE SCALE GENOMIC DNA]</scope>
    <source>
        <strain evidence="2 3">DSM 29487</strain>
    </source>
</reference>
<evidence type="ECO:0000313" key="3">
    <source>
        <dbReference type="Proteomes" id="UP000295515"/>
    </source>
</evidence>
<sequence>MRVQLETNNHSVLSLHYHLVFVVKYRRKVIDNNVSDRLKEIFSYIGANYHVTFEEWNHNSDHVHVLFKSHSKIEFP</sequence>
<dbReference type="EMBL" id="SMCQ01000003">
    <property type="protein sequence ID" value="TCW01669.1"/>
    <property type="molecule type" value="Genomic_DNA"/>
</dbReference>
<proteinExistence type="predicted"/>
<dbReference type="Proteomes" id="UP000295515">
    <property type="component" value="Unassembled WGS sequence"/>
</dbReference>
<accession>A0A4R3Z759</accession>
<protein>
    <submittedName>
        <fullName evidence="2">Transposase IS200 family protein</fullName>
    </submittedName>
</protein>
<organism evidence="2 3">
    <name type="scientific">Longibaculum muris</name>
    <dbReference type="NCBI Taxonomy" id="1796628"/>
    <lineage>
        <taxon>Bacteria</taxon>
        <taxon>Bacillati</taxon>
        <taxon>Bacillota</taxon>
        <taxon>Erysipelotrichia</taxon>
        <taxon>Erysipelotrichales</taxon>
        <taxon>Coprobacillaceae</taxon>
        <taxon>Longibaculum</taxon>
    </lineage>
</organism>
<feature type="domain" description="Transposase IS200-like" evidence="1">
    <location>
        <begin position="12"/>
        <end position="74"/>
    </location>
</feature>